<keyword evidence="3" id="KW-0408">Iron</keyword>
<dbReference type="InterPro" id="IPR024521">
    <property type="entry name" value="ArsS-like_C"/>
</dbReference>
<dbReference type="InterPro" id="IPR007197">
    <property type="entry name" value="rSAM"/>
</dbReference>
<dbReference type="PROSITE" id="PS51918">
    <property type="entry name" value="RADICAL_SAM"/>
    <property type="match status" value="1"/>
</dbReference>
<keyword evidence="1" id="KW-0949">S-adenosyl-L-methionine</keyword>
<dbReference type="PANTHER" id="PTHR43728:SF1">
    <property type="entry name" value="FE-S OXIDOREDUCTASE"/>
    <property type="match status" value="1"/>
</dbReference>
<dbReference type="InterPro" id="IPR026351">
    <property type="entry name" value="rSAM_ArsS-like"/>
</dbReference>
<accession>A0ABS0LPJ4</accession>
<proteinExistence type="predicted"/>
<sequence>MNFVDKISKEYMSTGDITTLQVNVGKVCNLRCSHCHIMWDSNNEVMSLDTMDAILDFLRNHDMKVLDITGGEPTMLNKLPYFIEEGSKLVDTIILRTNAIGIGRRKKLMSLLQTIENIEVTVSLPCYTAQNTDTMRGEGSYAHILQGIRDLNSIGYGRERTLNLVYNPLGAFLPGPQAALEEDYRRELGKQDVEFSNLIVITNLPIGHFKNYLVENNKFEEYLDLLEEAYNPETEAGLMCRTQISCDWDGSLYDCDFHLAAKLKTSKYDNIRDIIYEKDLSREIIFVNYCYGCTAGAGSSCGGQLTESKTCPLKESLELE</sequence>
<keyword evidence="4" id="KW-0411">Iron-sulfur</keyword>
<name>A0ABS0LPJ4_9LACT</name>
<gene>
    <name evidence="6" type="primary">arsS</name>
    <name evidence="6" type="ORF">HZY91_04110</name>
</gene>
<evidence type="ECO:0000256" key="2">
    <source>
        <dbReference type="ARBA" id="ARBA00022723"/>
    </source>
</evidence>
<evidence type="ECO:0000259" key="5">
    <source>
        <dbReference type="PROSITE" id="PS51918"/>
    </source>
</evidence>
<dbReference type="InterPro" id="IPR058240">
    <property type="entry name" value="rSAM_sf"/>
</dbReference>
<dbReference type="Proteomes" id="UP000721415">
    <property type="component" value="Unassembled WGS sequence"/>
</dbReference>
<organism evidence="6 7">
    <name type="scientific">Facklamia lactis</name>
    <dbReference type="NCBI Taxonomy" id="2749967"/>
    <lineage>
        <taxon>Bacteria</taxon>
        <taxon>Bacillati</taxon>
        <taxon>Bacillota</taxon>
        <taxon>Bacilli</taxon>
        <taxon>Lactobacillales</taxon>
        <taxon>Aerococcaceae</taxon>
        <taxon>Facklamia</taxon>
    </lineage>
</organism>
<evidence type="ECO:0000256" key="1">
    <source>
        <dbReference type="ARBA" id="ARBA00022691"/>
    </source>
</evidence>
<keyword evidence="7" id="KW-1185">Reference proteome</keyword>
<evidence type="ECO:0000313" key="7">
    <source>
        <dbReference type="Proteomes" id="UP000721415"/>
    </source>
</evidence>
<dbReference type="Pfam" id="PF04055">
    <property type="entry name" value="Radical_SAM"/>
    <property type="match status" value="1"/>
</dbReference>
<feature type="domain" description="Radical SAM core" evidence="5">
    <location>
        <begin position="12"/>
        <end position="249"/>
    </location>
</feature>
<reference evidence="6 7" key="1">
    <citation type="submission" date="2020-07" db="EMBL/GenBank/DDBJ databases">
        <title>Facklamia lactis sp. nov., isolated from raw milk.</title>
        <authorList>
            <person name="Doll E.V."/>
            <person name="Huptas C."/>
            <person name="Staib L."/>
            <person name="Wenning M."/>
            <person name="Scherer S."/>
        </authorList>
    </citation>
    <scope>NUCLEOTIDE SEQUENCE [LARGE SCALE GENOMIC DNA]</scope>
    <source>
        <strain evidence="6 7">DSM 111018</strain>
    </source>
</reference>
<dbReference type="NCBIfam" id="TIGR04167">
    <property type="entry name" value="rSAM_SeCys"/>
    <property type="match status" value="1"/>
</dbReference>
<evidence type="ECO:0000313" key="6">
    <source>
        <dbReference type="EMBL" id="MBG9986075.1"/>
    </source>
</evidence>
<dbReference type="Gene3D" id="3.20.20.70">
    <property type="entry name" value="Aldolase class I"/>
    <property type="match status" value="1"/>
</dbReference>
<keyword evidence="2" id="KW-0479">Metal-binding</keyword>
<dbReference type="EMBL" id="JACBXQ010000002">
    <property type="protein sequence ID" value="MBG9986075.1"/>
    <property type="molecule type" value="Genomic_DNA"/>
</dbReference>
<protein>
    <submittedName>
        <fullName evidence="6">Arsenosugar biosynthesis radical SAM protein ArsS</fullName>
    </submittedName>
</protein>
<dbReference type="SFLD" id="SFLDS00029">
    <property type="entry name" value="Radical_SAM"/>
    <property type="match status" value="1"/>
</dbReference>
<evidence type="ECO:0000256" key="4">
    <source>
        <dbReference type="ARBA" id="ARBA00023014"/>
    </source>
</evidence>
<evidence type="ECO:0000256" key="3">
    <source>
        <dbReference type="ARBA" id="ARBA00023004"/>
    </source>
</evidence>
<dbReference type="PANTHER" id="PTHR43728">
    <property type="entry name" value="SLR0304 PROTEIN"/>
    <property type="match status" value="1"/>
</dbReference>
<dbReference type="InterPro" id="IPR013785">
    <property type="entry name" value="Aldolase_TIM"/>
</dbReference>
<dbReference type="CDD" id="cd01335">
    <property type="entry name" value="Radical_SAM"/>
    <property type="match status" value="1"/>
</dbReference>
<dbReference type="SUPFAM" id="SSF102114">
    <property type="entry name" value="Radical SAM enzymes"/>
    <property type="match status" value="1"/>
</dbReference>
<dbReference type="RefSeq" id="WP_197114997.1">
    <property type="nucleotide sequence ID" value="NZ_JACBXQ010000002.1"/>
</dbReference>
<dbReference type="Pfam" id="PF12345">
    <property type="entry name" value="DUF3641"/>
    <property type="match status" value="1"/>
</dbReference>
<dbReference type="SFLD" id="SFLDG01067">
    <property type="entry name" value="SPASM/twitch_domain_containing"/>
    <property type="match status" value="1"/>
</dbReference>
<comment type="caution">
    <text evidence="6">The sequence shown here is derived from an EMBL/GenBank/DDBJ whole genome shotgun (WGS) entry which is preliminary data.</text>
</comment>